<organism evidence="20 21">
    <name type="scientific">Malassezia japonica</name>
    <dbReference type="NCBI Taxonomy" id="223818"/>
    <lineage>
        <taxon>Eukaryota</taxon>
        <taxon>Fungi</taxon>
        <taxon>Dikarya</taxon>
        <taxon>Basidiomycota</taxon>
        <taxon>Ustilaginomycotina</taxon>
        <taxon>Malasseziomycetes</taxon>
        <taxon>Malasseziales</taxon>
        <taxon>Malasseziaceae</taxon>
        <taxon>Malassezia</taxon>
    </lineage>
</organism>
<feature type="compositionally biased region" description="Low complexity" evidence="17">
    <location>
        <begin position="427"/>
        <end position="446"/>
    </location>
</feature>
<dbReference type="EC" id="1.14.19.1" evidence="3"/>
<dbReference type="GO" id="GO:0005789">
    <property type="term" value="C:endoplasmic reticulum membrane"/>
    <property type="evidence" value="ECO:0007669"/>
    <property type="project" value="TreeGrafter"/>
</dbReference>
<dbReference type="RefSeq" id="XP_060123185.1">
    <property type="nucleotide sequence ID" value="XM_060267202.1"/>
</dbReference>
<keyword evidence="4" id="KW-0813">Transport</keyword>
<keyword evidence="8" id="KW-0479">Metal-binding</keyword>
<dbReference type="InterPro" id="IPR001199">
    <property type="entry name" value="Cyt_B5-like_heme/steroid-bd"/>
</dbReference>
<dbReference type="AlphaFoldDB" id="A0AAF0JBA2"/>
<keyword evidence="10" id="KW-0249">Electron transport</keyword>
<dbReference type="FunFam" id="3.10.120.10:FF:000004">
    <property type="entry name" value="Acyl-CoA desaturase"/>
    <property type="match status" value="1"/>
</dbReference>
<dbReference type="PRINTS" id="PR00075">
    <property type="entry name" value="FACDDSATRASE"/>
</dbReference>
<evidence type="ECO:0000256" key="17">
    <source>
        <dbReference type="SAM" id="MobiDB-lite"/>
    </source>
</evidence>
<dbReference type="Pfam" id="PF00487">
    <property type="entry name" value="FA_desaturase"/>
    <property type="match status" value="1"/>
</dbReference>
<feature type="transmembrane region" description="Helical" evidence="18">
    <location>
        <begin position="38"/>
        <end position="58"/>
    </location>
</feature>
<evidence type="ECO:0000256" key="5">
    <source>
        <dbReference type="ARBA" id="ARBA00022516"/>
    </source>
</evidence>
<keyword evidence="14" id="KW-0443">Lipid metabolism</keyword>
<keyword evidence="6" id="KW-0349">Heme</keyword>
<keyword evidence="12 20" id="KW-0560">Oxidoreductase</keyword>
<dbReference type="InterPro" id="IPR005804">
    <property type="entry name" value="FA_desaturase_dom"/>
</dbReference>
<sequence>MANSAKVSANDPDSFVNTVLAREEPLPPFQWKNVLSEIQWISFLALTLTPLIALYGLLTCPLQPRTLAWAVAYYFLTGLGITGGYHRLWSHRAYTASAPLQAFLICMGSGAVQGSAHWWARGHRSHHRYTDTDLDPYGAHTGLAWAHMGWMVVKPRRKPGPVDTSDLKKNKFIQFQHKFYLPMILFWGFVFPTLVAGLGWGDWAGGYYFAGVARLVFVHHSTFCINSLAHYLGEASFDARHSPRDNFITALATIGEGYHNFHHEFPMDFRNAVRWYQYDPTKWFIWGMSKIGLASNLKIFPDNEVRKGRLAMQLREAHEQARQLEWARAAENLPVLTWDDFEAEAKTRPLVAIHGFIHDVSKFMDEHPGGRALIQTRIGRDATTAFEGGVYEHSNAAHNLLSMMRVGVLSGGYEPAKVWPAKTMRGSAMASSETPEATSASSSSESDLAELHEHVAPTRDLDGQGALRKRSGAGDGITSDSATYIPPGEAYRVVERRKLEDNVKVRNTRYGKLL</sequence>
<dbReference type="InterPro" id="IPR036400">
    <property type="entry name" value="Cyt_B5-like_heme/steroid_sf"/>
</dbReference>
<keyword evidence="11 18" id="KW-1133">Transmembrane helix</keyword>
<dbReference type="Gene3D" id="3.10.120.10">
    <property type="entry name" value="Cytochrome b5-like heme/steroid binding domain"/>
    <property type="match status" value="1"/>
</dbReference>
<keyword evidence="15 18" id="KW-0472">Membrane</keyword>
<evidence type="ECO:0000256" key="12">
    <source>
        <dbReference type="ARBA" id="ARBA00023002"/>
    </source>
</evidence>
<evidence type="ECO:0000256" key="1">
    <source>
        <dbReference type="ARBA" id="ARBA00004141"/>
    </source>
</evidence>
<evidence type="ECO:0000256" key="6">
    <source>
        <dbReference type="ARBA" id="ARBA00022617"/>
    </source>
</evidence>
<evidence type="ECO:0000256" key="8">
    <source>
        <dbReference type="ARBA" id="ARBA00022723"/>
    </source>
</evidence>
<feature type="domain" description="Cytochrome b5 heme-binding" evidence="19">
    <location>
        <begin position="351"/>
        <end position="410"/>
    </location>
</feature>
<dbReference type="GO" id="GO:0006636">
    <property type="term" value="P:unsaturated fatty acid biosynthetic process"/>
    <property type="evidence" value="ECO:0007669"/>
    <property type="project" value="TreeGrafter"/>
</dbReference>
<keyword evidence="13" id="KW-0408">Iron</keyword>
<keyword evidence="7 18" id="KW-0812">Transmembrane</keyword>
<dbReference type="PANTHER" id="PTHR11351:SF31">
    <property type="entry name" value="DESATURASE 1, ISOFORM A-RELATED"/>
    <property type="match status" value="1"/>
</dbReference>
<evidence type="ECO:0000256" key="15">
    <source>
        <dbReference type="ARBA" id="ARBA00023136"/>
    </source>
</evidence>
<keyword evidence="16" id="KW-0275">Fatty acid biosynthesis</keyword>
<feature type="transmembrane region" description="Helical" evidence="18">
    <location>
        <begin position="100"/>
        <end position="120"/>
    </location>
</feature>
<feature type="transmembrane region" description="Helical" evidence="18">
    <location>
        <begin position="67"/>
        <end position="88"/>
    </location>
</feature>
<dbReference type="GeneID" id="85226925"/>
<feature type="compositionally biased region" description="Basic and acidic residues" evidence="17">
    <location>
        <begin position="449"/>
        <end position="462"/>
    </location>
</feature>
<evidence type="ECO:0000313" key="20">
    <source>
        <dbReference type="EMBL" id="WFD40288.1"/>
    </source>
</evidence>
<dbReference type="GO" id="GO:0020037">
    <property type="term" value="F:heme binding"/>
    <property type="evidence" value="ECO:0007669"/>
    <property type="project" value="InterPro"/>
</dbReference>
<dbReference type="Pfam" id="PF00173">
    <property type="entry name" value="Cyt-b5"/>
    <property type="match status" value="1"/>
</dbReference>
<proteinExistence type="inferred from homology"/>
<dbReference type="PROSITE" id="PS00191">
    <property type="entry name" value="CYTOCHROME_B5_1"/>
    <property type="match status" value="1"/>
</dbReference>
<keyword evidence="5" id="KW-0444">Lipid biosynthesis</keyword>
<reference evidence="20" key="1">
    <citation type="submission" date="2023-03" db="EMBL/GenBank/DDBJ databases">
        <title>Mating type loci evolution in Malassezia.</title>
        <authorList>
            <person name="Coelho M.A."/>
        </authorList>
    </citation>
    <scope>NUCLEOTIDE SEQUENCE</scope>
    <source>
        <strain evidence="20">CBS 9431</strain>
    </source>
</reference>
<evidence type="ECO:0000256" key="9">
    <source>
        <dbReference type="ARBA" id="ARBA00022832"/>
    </source>
</evidence>
<dbReference type="InterPro" id="IPR015876">
    <property type="entry name" value="Acyl-CoA_DS"/>
</dbReference>
<protein>
    <recommendedName>
        <fullName evidence="3">stearoyl-CoA 9-desaturase</fullName>
        <ecNumber evidence="3">1.14.19.1</ecNumber>
    </recommendedName>
</protein>
<dbReference type="SUPFAM" id="SSF55856">
    <property type="entry name" value="Cytochrome b5-like heme/steroid binding domain"/>
    <property type="match status" value="1"/>
</dbReference>
<dbReference type="PANTHER" id="PTHR11351">
    <property type="entry name" value="ACYL-COA DESATURASE"/>
    <property type="match status" value="1"/>
</dbReference>
<dbReference type="InterPro" id="IPR018506">
    <property type="entry name" value="Cyt_B5_heme-BS"/>
</dbReference>
<dbReference type="EMBL" id="CP119963">
    <property type="protein sequence ID" value="WFD40288.1"/>
    <property type="molecule type" value="Genomic_DNA"/>
</dbReference>
<keyword evidence="21" id="KW-1185">Reference proteome</keyword>
<accession>A0AAF0JBA2</accession>
<evidence type="ECO:0000259" key="19">
    <source>
        <dbReference type="PROSITE" id="PS50255"/>
    </source>
</evidence>
<comment type="similarity">
    <text evidence="2">Belongs to the fatty acid desaturase type 1 family.</text>
</comment>
<evidence type="ECO:0000313" key="21">
    <source>
        <dbReference type="Proteomes" id="UP001217754"/>
    </source>
</evidence>
<evidence type="ECO:0000256" key="2">
    <source>
        <dbReference type="ARBA" id="ARBA00009295"/>
    </source>
</evidence>
<name>A0AAF0JBA2_9BASI</name>
<evidence type="ECO:0000256" key="13">
    <source>
        <dbReference type="ARBA" id="ARBA00023004"/>
    </source>
</evidence>
<evidence type="ECO:0000256" key="3">
    <source>
        <dbReference type="ARBA" id="ARBA00012620"/>
    </source>
</evidence>
<evidence type="ECO:0000256" key="14">
    <source>
        <dbReference type="ARBA" id="ARBA00023098"/>
    </source>
</evidence>
<evidence type="ECO:0000256" key="16">
    <source>
        <dbReference type="ARBA" id="ARBA00023160"/>
    </source>
</evidence>
<evidence type="ECO:0000256" key="10">
    <source>
        <dbReference type="ARBA" id="ARBA00022982"/>
    </source>
</evidence>
<dbReference type="PROSITE" id="PS50255">
    <property type="entry name" value="CYTOCHROME_B5_2"/>
    <property type="match status" value="1"/>
</dbReference>
<gene>
    <name evidence="20" type="primary">OLE1</name>
    <name evidence="20" type="ORF">MJAP1_003274</name>
</gene>
<dbReference type="CDD" id="cd03505">
    <property type="entry name" value="Delta9-FADS-like"/>
    <property type="match status" value="1"/>
</dbReference>
<evidence type="ECO:0000256" key="7">
    <source>
        <dbReference type="ARBA" id="ARBA00022692"/>
    </source>
</evidence>
<dbReference type="GO" id="GO:0004768">
    <property type="term" value="F:stearoyl-CoA 9-desaturase activity"/>
    <property type="evidence" value="ECO:0007669"/>
    <property type="project" value="UniProtKB-EC"/>
</dbReference>
<evidence type="ECO:0000256" key="4">
    <source>
        <dbReference type="ARBA" id="ARBA00022448"/>
    </source>
</evidence>
<evidence type="ECO:0000256" key="11">
    <source>
        <dbReference type="ARBA" id="ARBA00022989"/>
    </source>
</evidence>
<feature type="transmembrane region" description="Helical" evidence="18">
    <location>
        <begin position="179"/>
        <end position="201"/>
    </location>
</feature>
<dbReference type="SMART" id="SM01117">
    <property type="entry name" value="Cyt-b5"/>
    <property type="match status" value="1"/>
</dbReference>
<feature type="region of interest" description="Disordered" evidence="17">
    <location>
        <begin position="424"/>
        <end position="486"/>
    </location>
</feature>
<comment type="subcellular location">
    <subcellularLocation>
        <location evidence="1">Membrane</location>
        <topology evidence="1">Multi-pass membrane protein</topology>
    </subcellularLocation>
</comment>
<keyword evidence="9" id="KW-0276">Fatty acid metabolism</keyword>
<dbReference type="GO" id="GO:0005506">
    <property type="term" value="F:iron ion binding"/>
    <property type="evidence" value="ECO:0007669"/>
    <property type="project" value="TreeGrafter"/>
</dbReference>
<evidence type="ECO:0000256" key="18">
    <source>
        <dbReference type="SAM" id="Phobius"/>
    </source>
</evidence>
<dbReference type="Proteomes" id="UP001217754">
    <property type="component" value="Chromosome 6"/>
</dbReference>